<dbReference type="Proteomes" id="UP000507222">
    <property type="component" value="Unassembled WGS sequence"/>
</dbReference>
<reference evidence="1 2" key="1">
    <citation type="submission" date="2020-05" db="EMBL/GenBank/DDBJ databases">
        <authorList>
            <person name="Campoy J."/>
            <person name="Schneeberger K."/>
            <person name="Spophaly S."/>
        </authorList>
    </citation>
    <scope>NUCLEOTIDE SEQUENCE [LARGE SCALE GENOMIC DNA]</scope>
    <source>
        <strain evidence="1">PruArmRojPasFocal</strain>
    </source>
</reference>
<dbReference type="AlphaFoldDB" id="A0A6J5UMZ8"/>
<evidence type="ECO:0000313" key="1">
    <source>
        <dbReference type="EMBL" id="CAB4277919.1"/>
    </source>
</evidence>
<name>A0A6J5UMZ8_PRUAR</name>
<evidence type="ECO:0000313" key="2">
    <source>
        <dbReference type="Proteomes" id="UP000507222"/>
    </source>
</evidence>
<protein>
    <submittedName>
        <fullName evidence="1">Uncharacterized protein</fullName>
    </submittedName>
</protein>
<accession>A0A6J5UMZ8</accession>
<dbReference type="EMBL" id="CAEKDK010000004">
    <property type="protein sequence ID" value="CAB4277919.1"/>
    <property type="molecule type" value="Genomic_DNA"/>
</dbReference>
<proteinExistence type="predicted"/>
<organism evidence="1 2">
    <name type="scientific">Prunus armeniaca</name>
    <name type="common">Apricot</name>
    <name type="synonym">Armeniaca vulgaris</name>
    <dbReference type="NCBI Taxonomy" id="36596"/>
    <lineage>
        <taxon>Eukaryota</taxon>
        <taxon>Viridiplantae</taxon>
        <taxon>Streptophyta</taxon>
        <taxon>Embryophyta</taxon>
        <taxon>Tracheophyta</taxon>
        <taxon>Spermatophyta</taxon>
        <taxon>Magnoliopsida</taxon>
        <taxon>eudicotyledons</taxon>
        <taxon>Gunneridae</taxon>
        <taxon>Pentapetalae</taxon>
        <taxon>rosids</taxon>
        <taxon>fabids</taxon>
        <taxon>Rosales</taxon>
        <taxon>Rosaceae</taxon>
        <taxon>Amygdaloideae</taxon>
        <taxon>Amygdaleae</taxon>
        <taxon>Prunus</taxon>
    </lineage>
</organism>
<gene>
    <name evidence="1" type="ORF">CURHAP_LOCUS28039</name>
</gene>
<sequence>MFLADSRVASEKRKLKKKEVNRITLLLLVKKAGTRGRNLGRGKKYGIEEIGWGKKSGWGEEIGRKGE</sequence>